<evidence type="ECO:0000256" key="3">
    <source>
        <dbReference type="ARBA" id="ARBA00022596"/>
    </source>
</evidence>
<comment type="caution">
    <text evidence="8">The sequence shown here is derived from an EMBL/GenBank/DDBJ whole genome shotgun (WGS) entry which is preliminary data.</text>
</comment>
<dbReference type="Pfam" id="PF02814">
    <property type="entry name" value="UreE_N"/>
    <property type="match status" value="1"/>
</dbReference>
<feature type="region of interest" description="Disordered" evidence="6">
    <location>
        <begin position="137"/>
        <end position="169"/>
    </location>
</feature>
<keyword evidence="3 5" id="KW-0533">Nickel</keyword>
<accession>A0A7Y0E2X8</accession>
<evidence type="ECO:0000256" key="4">
    <source>
        <dbReference type="ARBA" id="ARBA00023186"/>
    </source>
</evidence>
<evidence type="ECO:0000256" key="6">
    <source>
        <dbReference type="SAM" id="MobiDB-lite"/>
    </source>
</evidence>
<dbReference type="InterPro" id="IPR007864">
    <property type="entry name" value="UreE_C_dom"/>
</dbReference>
<dbReference type="GO" id="GO:0051082">
    <property type="term" value="F:unfolded protein binding"/>
    <property type="evidence" value="ECO:0007669"/>
    <property type="project" value="UniProtKB-UniRule"/>
</dbReference>
<dbReference type="InterPro" id="IPR004029">
    <property type="entry name" value="UreE_N"/>
</dbReference>
<dbReference type="SMART" id="SM00988">
    <property type="entry name" value="UreE_N"/>
    <property type="match status" value="1"/>
</dbReference>
<feature type="domain" description="UreE urease accessory N-terminal" evidence="7">
    <location>
        <begin position="4"/>
        <end position="67"/>
    </location>
</feature>
<dbReference type="GO" id="GO:0019627">
    <property type="term" value="P:urea metabolic process"/>
    <property type="evidence" value="ECO:0007669"/>
    <property type="project" value="InterPro"/>
</dbReference>
<evidence type="ECO:0000256" key="1">
    <source>
        <dbReference type="ARBA" id="ARBA00004496"/>
    </source>
</evidence>
<dbReference type="Gene3D" id="3.30.70.790">
    <property type="entry name" value="UreE, C-terminal domain"/>
    <property type="match status" value="1"/>
</dbReference>
<evidence type="ECO:0000259" key="7">
    <source>
        <dbReference type="SMART" id="SM00988"/>
    </source>
</evidence>
<organism evidence="8 9">
    <name type="scientific">Pacificispira spongiicola</name>
    <dbReference type="NCBI Taxonomy" id="2729598"/>
    <lineage>
        <taxon>Bacteria</taxon>
        <taxon>Pseudomonadati</taxon>
        <taxon>Pseudomonadota</taxon>
        <taxon>Alphaproteobacteria</taxon>
        <taxon>Rhodospirillales</taxon>
        <taxon>Rhodospirillaceae</taxon>
        <taxon>Pacificispira</taxon>
    </lineage>
</organism>
<dbReference type="GO" id="GO:0006457">
    <property type="term" value="P:protein folding"/>
    <property type="evidence" value="ECO:0007669"/>
    <property type="project" value="InterPro"/>
</dbReference>
<dbReference type="GO" id="GO:0005737">
    <property type="term" value="C:cytoplasm"/>
    <property type="evidence" value="ECO:0007669"/>
    <property type="project" value="UniProtKB-SubCell"/>
</dbReference>
<keyword evidence="9" id="KW-1185">Reference proteome</keyword>
<gene>
    <name evidence="5" type="primary">ureE</name>
    <name evidence="8" type="ORF">HH303_16900</name>
</gene>
<comment type="subcellular location">
    <subcellularLocation>
        <location evidence="1 5">Cytoplasm</location>
    </subcellularLocation>
</comment>
<reference evidence="8 9" key="1">
    <citation type="submission" date="2020-04" db="EMBL/GenBank/DDBJ databases">
        <title>Rhodospirillaceae bacterium KN72 isolated from deep sea.</title>
        <authorList>
            <person name="Zhang D.-C."/>
        </authorList>
    </citation>
    <scope>NUCLEOTIDE SEQUENCE [LARGE SCALE GENOMIC DNA]</scope>
    <source>
        <strain evidence="8 9">KN72</strain>
    </source>
</reference>
<dbReference type="Proteomes" id="UP000539372">
    <property type="component" value="Unassembled WGS sequence"/>
</dbReference>
<dbReference type="SUPFAM" id="SSF69737">
    <property type="entry name" value="Urease metallochaperone UreE, C-terminal domain"/>
    <property type="match status" value="1"/>
</dbReference>
<dbReference type="CDD" id="cd00571">
    <property type="entry name" value="UreE"/>
    <property type="match status" value="1"/>
</dbReference>
<feature type="compositionally biased region" description="Basic and acidic residues" evidence="6">
    <location>
        <begin position="147"/>
        <end position="161"/>
    </location>
</feature>
<dbReference type="Gene3D" id="2.60.260.20">
    <property type="entry name" value="Urease metallochaperone UreE, N-terminal domain"/>
    <property type="match status" value="1"/>
</dbReference>
<dbReference type="GO" id="GO:0065003">
    <property type="term" value="P:protein-containing complex assembly"/>
    <property type="evidence" value="ECO:0007669"/>
    <property type="project" value="InterPro"/>
</dbReference>
<comment type="function">
    <text evidence="5">Involved in urease metallocenter assembly. Binds nickel. Probably functions as a nickel donor during metallocenter assembly.</text>
</comment>
<name>A0A7Y0E2X8_9PROT</name>
<dbReference type="Pfam" id="PF05194">
    <property type="entry name" value="UreE_C"/>
    <property type="match status" value="1"/>
</dbReference>
<protein>
    <recommendedName>
        <fullName evidence="5">Urease accessory protein UreE</fullName>
    </recommendedName>
</protein>
<dbReference type="EMBL" id="JABBNT010000005">
    <property type="protein sequence ID" value="NMM46173.1"/>
    <property type="molecule type" value="Genomic_DNA"/>
</dbReference>
<sequence length="169" mass="18769">MLRADTVVSKGDWAGDPVDTVSLDFDSRHRRRITMTGTNGLKFLMDLPRPVALAAGDALKLEDGTYVAVVAAPEALLEISAPTPFLMTRIAWHLGNRHLPTEIAEDRLFIRYDHVIEAMLAGLGALTARVDRPFQPEGGAYGQGRVMGHDHSHDHYHSHDQGHHHHHHD</sequence>
<evidence type="ECO:0000256" key="2">
    <source>
        <dbReference type="ARBA" id="ARBA00022490"/>
    </source>
</evidence>
<evidence type="ECO:0000313" key="8">
    <source>
        <dbReference type="EMBL" id="NMM46173.1"/>
    </source>
</evidence>
<dbReference type="GO" id="GO:0016151">
    <property type="term" value="F:nickel cation binding"/>
    <property type="evidence" value="ECO:0007669"/>
    <property type="project" value="UniProtKB-UniRule"/>
</dbReference>
<dbReference type="RefSeq" id="WP_169626549.1">
    <property type="nucleotide sequence ID" value="NZ_JABBNT010000005.1"/>
</dbReference>
<dbReference type="SUPFAM" id="SSF69287">
    <property type="entry name" value="Urease metallochaperone UreE, N-terminal domain"/>
    <property type="match status" value="1"/>
</dbReference>
<dbReference type="PIRSF" id="PIRSF036402">
    <property type="entry name" value="Ureas_acces_UreE"/>
    <property type="match status" value="1"/>
</dbReference>
<dbReference type="AlphaFoldDB" id="A0A7Y0E2X8"/>
<keyword evidence="2 5" id="KW-0963">Cytoplasm</keyword>
<dbReference type="InterPro" id="IPR036118">
    <property type="entry name" value="UreE_N_sf"/>
</dbReference>
<comment type="similarity">
    <text evidence="5">Belongs to the UreE family.</text>
</comment>
<dbReference type="InterPro" id="IPR012406">
    <property type="entry name" value="UreE"/>
</dbReference>
<evidence type="ECO:0000256" key="5">
    <source>
        <dbReference type="HAMAP-Rule" id="MF_00822"/>
    </source>
</evidence>
<proteinExistence type="inferred from homology"/>
<keyword evidence="4 5" id="KW-0143">Chaperone</keyword>
<dbReference type="HAMAP" id="MF_00822">
    <property type="entry name" value="UreE"/>
    <property type="match status" value="1"/>
</dbReference>
<evidence type="ECO:0000313" key="9">
    <source>
        <dbReference type="Proteomes" id="UP000539372"/>
    </source>
</evidence>